<dbReference type="Proteomes" id="UP000824099">
    <property type="component" value="Unassembled WGS sequence"/>
</dbReference>
<dbReference type="Gene3D" id="3.40.50.1100">
    <property type="match status" value="3"/>
</dbReference>
<evidence type="ECO:0000256" key="1">
    <source>
        <dbReference type="ARBA" id="ARBA00001933"/>
    </source>
</evidence>
<dbReference type="PANTHER" id="PTHR42937">
    <property type="match status" value="1"/>
</dbReference>
<gene>
    <name evidence="4" type="ORF">IAB06_05170</name>
</gene>
<dbReference type="InterPro" id="IPR001926">
    <property type="entry name" value="TrpB-like_PALP"/>
</dbReference>
<dbReference type="PANTHER" id="PTHR42937:SF1">
    <property type="entry name" value="DIAMINOPROPIONATE AMMONIA-LYASE"/>
    <property type="match status" value="1"/>
</dbReference>
<proteinExistence type="predicted"/>
<organism evidence="4 5">
    <name type="scientific">Candidatus Avacidaminococcus intestinavium</name>
    <dbReference type="NCBI Taxonomy" id="2840684"/>
    <lineage>
        <taxon>Bacteria</taxon>
        <taxon>Bacillati</taxon>
        <taxon>Bacillota</taxon>
        <taxon>Negativicutes</taxon>
        <taxon>Acidaminococcales</taxon>
        <taxon>Acidaminococcaceae</taxon>
        <taxon>Acidaminococcaceae incertae sedis</taxon>
        <taxon>Candidatus Avacidaminococcus</taxon>
    </lineage>
</organism>
<dbReference type="SUPFAM" id="SSF53686">
    <property type="entry name" value="Tryptophan synthase beta subunit-like PLP-dependent enzymes"/>
    <property type="match status" value="1"/>
</dbReference>
<dbReference type="AlphaFoldDB" id="A0A9D1MQ45"/>
<dbReference type="NCBIfam" id="NF006058">
    <property type="entry name" value="PRK08206.1"/>
    <property type="match status" value="1"/>
</dbReference>
<reference evidence="4" key="1">
    <citation type="submission" date="2020-10" db="EMBL/GenBank/DDBJ databases">
        <authorList>
            <person name="Gilroy R."/>
        </authorList>
    </citation>
    <scope>NUCLEOTIDE SEQUENCE</scope>
    <source>
        <strain evidence="4">CHK160-1198</strain>
    </source>
</reference>
<dbReference type="EMBL" id="DVNI01000083">
    <property type="protein sequence ID" value="HIU64404.1"/>
    <property type="molecule type" value="Genomic_DNA"/>
</dbReference>
<evidence type="ECO:0000313" key="4">
    <source>
        <dbReference type="EMBL" id="HIU64404.1"/>
    </source>
</evidence>
<dbReference type="CDD" id="cd00640">
    <property type="entry name" value="Trp-synth-beta_II"/>
    <property type="match status" value="1"/>
</dbReference>
<sequence>MQLELVKNNNAKGAVKPVLKNFDEQVMKRVRGFHKSMWGYYKPTRLVELKELAEWFGVKGIFVKDESSRFGLKAFKGLGGSYAIAAYLAERLGKNVEDVDFDYLTSEAVREKLGEITFATTTDGNHGRGIAWAARVFGFKSVVYMPKGTVKERAVIIANEGAAVKITDLNYDDTVRMLARDAAANGWIVMQDTSWEGYTQVPLAIMQGYTTLVDEALEELPEPATHVFAQAGVGSFAAAVQAVFVNKGQKPVFTILEAAKANCFYRSFQNNKMESVGGDLSTIMAGLACGEISPLAWDILYNYSDYVVSCRDEVTALGMRILGNPLGNDQKVIAGESGAVGAGVIGMLDKYHNLKTELGLNKDSIILLFNTEGDTYADGYRDIVWGGQLPFDYRRREE</sequence>
<keyword evidence="4" id="KW-0456">Lyase</keyword>
<reference evidence="4" key="2">
    <citation type="journal article" date="2021" name="PeerJ">
        <title>Extensive microbial diversity within the chicken gut microbiome revealed by metagenomics and culture.</title>
        <authorList>
            <person name="Gilroy R."/>
            <person name="Ravi A."/>
            <person name="Getino M."/>
            <person name="Pursley I."/>
            <person name="Horton D.L."/>
            <person name="Alikhan N.F."/>
            <person name="Baker D."/>
            <person name="Gharbi K."/>
            <person name="Hall N."/>
            <person name="Watson M."/>
            <person name="Adriaenssens E.M."/>
            <person name="Foster-Nyarko E."/>
            <person name="Jarju S."/>
            <person name="Secka A."/>
            <person name="Antonio M."/>
            <person name="Oren A."/>
            <person name="Chaudhuri R.R."/>
            <person name="La Ragione R."/>
            <person name="Hildebrand F."/>
            <person name="Pallen M.J."/>
        </authorList>
    </citation>
    <scope>NUCLEOTIDE SEQUENCE</scope>
    <source>
        <strain evidence="4">CHK160-1198</strain>
    </source>
</reference>
<evidence type="ECO:0000256" key="2">
    <source>
        <dbReference type="ARBA" id="ARBA00022898"/>
    </source>
</evidence>
<comment type="caution">
    <text evidence="4">The sequence shown here is derived from an EMBL/GenBank/DDBJ whole genome shotgun (WGS) entry which is preliminary data.</text>
</comment>
<dbReference type="NCBIfam" id="TIGR01747">
    <property type="entry name" value="diampropi_NH3ly"/>
    <property type="match status" value="1"/>
</dbReference>
<protein>
    <submittedName>
        <fullName evidence="4">Diaminopropionate ammonia-lyase</fullName>
        <ecNumber evidence="4">4.3.1.15</ecNumber>
    </submittedName>
</protein>
<keyword evidence="2" id="KW-0663">Pyridoxal phosphate</keyword>
<dbReference type="GO" id="GO:0030170">
    <property type="term" value="F:pyridoxal phosphate binding"/>
    <property type="evidence" value="ECO:0007669"/>
    <property type="project" value="InterPro"/>
</dbReference>
<dbReference type="GO" id="GO:0008838">
    <property type="term" value="F:diaminopropionate ammonia-lyase activity"/>
    <property type="evidence" value="ECO:0007669"/>
    <property type="project" value="UniProtKB-EC"/>
</dbReference>
<comment type="cofactor">
    <cofactor evidence="1">
        <name>pyridoxal 5'-phosphate</name>
        <dbReference type="ChEBI" id="CHEBI:597326"/>
    </cofactor>
</comment>
<dbReference type="GO" id="GO:1901605">
    <property type="term" value="P:alpha-amino acid metabolic process"/>
    <property type="evidence" value="ECO:0007669"/>
    <property type="project" value="UniProtKB-ARBA"/>
</dbReference>
<feature type="domain" description="Tryptophan synthase beta chain-like PALP" evidence="3">
    <location>
        <begin position="40"/>
        <end position="347"/>
    </location>
</feature>
<dbReference type="Pfam" id="PF00291">
    <property type="entry name" value="PALP"/>
    <property type="match status" value="1"/>
</dbReference>
<dbReference type="InterPro" id="IPR036052">
    <property type="entry name" value="TrpB-like_PALP_sf"/>
</dbReference>
<dbReference type="InterPro" id="IPR010081">
    <property type="entry name" value="DiNH2opropionate_NH3_lyase"/>
</dbReference>
<evidence type="ECO:0000313" key="5">
    <source>
        <dbReference type="Proteomes" id="UP000824099"/>
    </source>
</evidence>
<dbReference type="EC" id="4.3.1.15" evidence="4"/>
<evidence type="ECO:0000259" key="3">
    <source>
        <dbReference type="Pfam" id="PF00291"/>
    </source>
</evidence>
<name>A0A9D1MQ45_9FIRM</name>
<accession>A0A9D1MQ45</accession>